<name>E2SEP3_9ACTN</name>
<protein>
    <submittedName>
        <fullName evidence="1">CoA transferase</fullName>
    </submittedName>
</protein>
<comment type="caution">
    <text evidence="1">The sequence shown here is derived from an EMBL/GenBank/DDBJ whole genome shotgun (WGS) entry which is preliminary data.</text>
</comment>
<evidence type="ECO:0000313" key="1">
    <source>
        <dbReference type="EMBL" id="EFQ82340.1"/>
    </source>
</evidence>
<dbReference type="Gene3D" id="3.40.1080.10">
    <property type="entry name" value="Glutaconate Coenzyme A-transferase"/>
    <property type="match status" value="1"/>
</dbReference>
<dbReference type="eggNOG" id="COG1788">
    <property type="taxonomic scope" value="Bacteria"/>
</dbReference>
<dbReference type="RefSeq" id="WP_007078730.1">
    <property type="nucleotide sequence ID" value="NZ_CM001024.1"/>
</dbReference>
<sequence length="290" mass="31564">MKAPSKELTIDEVVSRIEPGMTVGIGGWGSRRKPMALVRAIARSGLRDLHVVSYAGPDVGLLLAAGTASRVTYAFATLDSIPLEPWFGRARQDATAQFREWDEGMFQTGLRAAAQRVSFLPMRAGLGSAVLEHDPDLRTVRSPYDAEEELVAVPALTLDVALVHMNRADAHGNGQYLGPDPYFDDLFCMAAREAYVSTEQIIDTAGLTVDAPLQSLLLNRTMVTGVVETPNGAHFTDCTPTYSRDERFQKAYATAAKTPEDWAAFHDRFLAGDEAAYQAAVTAFHEEAQA</sequence>
<dbReference type="Pfam" id="PF01144">
    <property type="entry name" value="CoA_trans"/>
    <property type="match status" value="1"/>
</dbReference>
<reference evidence="1" key="1">
    <citation type="submission" date="2010-08" db="EMBL/GenBank/DDBJ databases">
        <authorList>
            <person name="Muzny D."/>
            <person name="Qin X."/>
            <person name="Buhay C."/>
            <person name="Dugan-Rocha S."/>
            <person name="Ding Y."/>
            <person name="Chen G."/>
            <person name="Hawes A."/>
            <person name="Holder M."/>
            <person name="Jhangiani S."/>
            <person name="Johnson A."/>
            <person name="Khan Z."/>
            <person name="Li Z."/>
            <person name="Liu W."/>
            <person name="Liu X."/>
            <person name="Perez L."/>
            <person name="Shen H."/>
            <person name="Wang Q."/>
            <person name="Watt J."/>
            <person name="Xi L."/>
            <person name="Xin Y."/>
            <person name="Zhou J."/>
            <person name="Deng J."/>
            <person name="Jiang H."/>
            <person name="Liu Y."/>
            <person name="Qu J."/>
            <person name="Song X.-Z."/>
            <person name="Zhang L."/>
            <person name="Villasana D."/>
            <person name="Johnson A."/>
            <person name="Liu J."/>
            <person name="Liyanage D."/>
            <person name="Lorensuhewa L."/>
            <person name="Robinson T."/>
            <person name="Song A."/>
            <person name="Song B.-B."/>
            <person name="Dinh H."/>
            <person name="Thornton R."/>
            <person name="Coyle M."/>
            <person name="Francisco L."/>
            <person name="Jackson L."/>
            <person name="Javaid M."/>
            <person name="Korchina V."/>
            <person name="Kovar C."/>
            <person name="Mata R."/>
            <person name="Mathew T."/>
            <person name="Ngo R."/>
            <person name="Nguyen L."/>
            <person name="Nguyen N."/>
            <person name="Okwuonu G."/>
            <person name="Ongeri F."/>
            <person name="Pham C."/>
            <person name="Simmons D."/>
            <person name="Wilczek-Boney K."/>
            <person name="Hale W."/>
            <person name="Jakkamsetti A."/>
            <person name="Pham P."/>
            <person name="Ruth R."/>
            <person name="San Lucas F."/>
            <person name="Warren J."/>
            <person name="Zhang J."/>
            <person name="Zhao Z."/>
            <person name="Zhou C."/>
            <person name="Zhu D."/>
            <person name="Lee S."/>
            <person name="Bess C."/>
            <person name="Blankenburg K."/>
            <person name="Forbes L."/>
            <person name="Fu Q."/>
            <person name="Gubbala S."/>
            <person name="Hirani K."/>
            <person name="Jayaseelan J.C."/>
            <person name="Lara F."/>
            <person name="Munidasa M."/>
            <person name="Palculict T."/>
            <person name="Patil S."/>
            <person name="Pu L.-L."/>
            <person name="Saada N."/>
            <person name="Tang L."/>
            <person name="Weissenberger G."/>
            <person name="Zhu Y."/>
            <person name="Hemphill L."/>
            <person name="Shang Y."/>
            <person name="Youmans B."/>
            <person name="Ayvaz T."/>
            <person name="Ross M."/>
            <person name="Santibanez J."/>
            <person name="Aqrawi P."/>
            <person name="Gross S."/>
            <person name="Joshi V."/>
            <person name="Fowler G."/>
            <person name="Nazareth L."/>
            <person name="Reid J."/>
            <person name="Worley K."/>
            <person name="Petrosino J."/>
            <person name="Highlander S."/>
            <person name="Gibbs R."/>
        </authorList>
    </citation>
    <scope>NUCLEOTIDE SEQUENCE [LARGE SCALE GENOMIC DNA]</scope>
    <source>
        <strain evidence="1">DSM 15272</strain>
    </source>
</reference>
<dbReference type="SMART" id="SM00882">
    <property type="entry name" value="CoA_trans"/>
    <property type="match status" value="1"/>
</dbReference>
<keyword evidence="2" id="KW-1185">Reference proteome</keyword>
<dbReference type="HOGENOM" id="CLU_049557_1_0_11"/>
<dbReference type="EMBL" id="ACLF03000008">
    <property type="protein sequence ID" value="EFQ82340.1"/>
    <property type="molecule type" value="Genomic_DNA"/>
</dbReference>
<organism evidence="1 2">
    <name type="scientific">Aeromicrobium marinum DSM 15272</name>
    <dbReference type="NCBI Taxonomy" id="585531"/>
    <lineage>
        <taxon>Bacteria</taxon>
        <taxon>Bacillati</taxon>
        <taxon>Actinomycetota</taxon>
        <taxon>Actinomycetes</taxon>
        <taxon>Propionibacteriales</taxon>
        <taxon>Nocardioidaceae</taxon>
        <taxon>Aeromicrobium</taxon>
    </lineage>
</organism>
<dbReference type="InterPro" id="IPR004165">
    <property type="entry name" value="CoA_trans_fam_I"/>
</dbReference>
<dbReference type="Proteomes" id="UP000003111">
    <property type="component" value="Unassembled WGS sequence"/>
</dbReference>
<accession>E2SEP3</accession>
<dbReference type="AlphaFoldDB" id="E2SEP3"/>
<dbReference type="Gene3D" id="3.30.30.40">
    <property type="match status" value="1"/>
</dbReference>
<keyword evidence="1" id="KW-0808">Transferase</keyword>
<dbReference type="STRING" id="585531.HMPREF0063_12502"/>
<proteinExistence type="predicted"/>
<dbReference type="GO" id="GO:0008410">
    <property type="term" value="F:CoA-transferase activity"/>
    <property type="evidence" value="ECO:0007669"/>
    <property type="project" value="InterPro"/>
</dbReference>
<evidence type="ECO:0000313" key="2">
    <source>
        <dbReference type="Proteomes" id="UP000003111"/>
    </source>
</evidence>
<dbReference type="SUPFAM" id="SSF100950">
    <property type="entry name" value="NagB/RpiA/CoA transferase-like"/>
    <property type="match status" value="1"/>
</dbReference>
<dbReference type="InterPro" id="IPR037171">
    <property type="entry name" value="NagB/RpiA_transferase-like"/>
</dbReference>
<gene>
    <name evidence="1" type="ORF">HMPREF0063_12502</name>
</gene>